<dbReference type="NCBIfam" id="TIGR01939">
    <property type="entry name" value="nqrD"/>
    <property type="match status" value="1"/>
</dbReference>
<evidence type="ECO:0000313" key="15">
    <source>
        <dbReference type="EMBL" id="VAX35273.1"/>
    </source>
</evidence>
<keyword evidence="3" id="KW-1003">Cell membrane</keyword>
<feature type="transmembrane region" description="Helical" evidence="14">
    <location>
        <begin position="136"/>
        <end position="156"/>
    </location>
</feature>
<proteinExistence type="inferred from homology"/>
<evidence type="ECO:0000256" key="11">
    <source>
        <dbReference type="ARBA" id="ARBA00023075"/>
    </source>
</evidence>
<gene>
    <name evidence="15" type="ORF">MNBD_UNCLBAC01-1731</name>
</gene>
<keyword evidence="2" id="KW-0813">Transport</keyword>
<dbReference type="InterPro" id="IPR003667">
    <property type="entry name" value="NqrDE/RnfAE"/>
</dbReference>
<keyword evidence="12 14" id="KW-0472">Membrane</keyword>
<keyword evidence="4" id="KW-0997">Cell inner membrane</keyword>
<dbReference type="PIRSF" id="PIRSF006102">
    <property type="entry name" value="NQR_DE"/>
    <property type="match status" value="1"/>
</dbReference>
<evidence type="ECO:0000256" key="10">
    <source>
        <dbReference type="ARBA" id="ARBA00023065"/>
    </source>
</evidence>
<comment type="subcellular location">
    <subcellularLocation>
        <location evidence="1">Endomembrane system</location>
        <topology evidence="1">Multi-pass membrane protein</topology>
    </subcellularLocation>
</comment>
<name>A0A3B1DEK8_9ZZZZ</name>
<keyword evidence="10" id="KW-0406">Ion transport</keyword>
<dbReference type="PANTHER" id="PTHR30586">
    <property type="entry name" value="ELECTRON TRANSPORT COMPLEX PROTEIN RNFE"/>
    <property type="match status" value="1"/>
</dbReference>
<dbReference type="Pfam" id="PF02508">
    <property type="entry name" value="Rnf-Nqr"/>
    <property type="match status" value="1"/>
</dbReference>
<evidence type="ECO:0000256" key="5">
    <source>
        <dbReference type="ARBA" id="ARBA00022692"/>
    </source>
</evidence>
<dbReference type="GO" id="GO:0006814">
    <property type="term" value="P:sodium ion transport"/>
    <property type="evidence" value="ECO:0007669"/>
    <property type="project" value="UniProtKB-KW"/>
</dbReference>
<keyword evidence="5 14" id="KW-0812">Transmembrane</keyword>
<dbReference type="InterPro" id="IPR011292">
    <property type="entry name" value="NqrD"/>
</dbReference>
<dbReference type="GO" id="GO:0012505">
    <property type="term" value="C:endomembrane system"/>
    <property type="evidence" value="ECO:0007669"/>
    <property type="project" value="UniProtKB-SubCell"/>
</dbReference>
<organism evidence="15">
    <name type="scientific">hydrothermal vent metagenome</name>
    <dbReference type="NCBI Taxonomy" id="652676"/>
    <lineage>
        <taxon>unclassified sequences</taxon>
        <taxon>metagenomes</taxon>
        <taxon>ecological metagenomes</taxon>
    </lineage>
</organism>
<dbReference type="GO" id="GO:0005886">
    <property type="term" value="C:plasma membrane"/>
    <property type="evidence" value="ECO:0007669"/>
    <property type="project" value="TreeGrafter"/>
</dbReference>
<evidence type="ECO:0000256" key="9">
    <source>
        <dbReference type="ARBA" id="ARBA00023053"/>
    </source>
</evidence>
<dbReference type="AlphaFoldDB" id="A0A3B1DEK8"/>
<dbReference type="PANTHER" id="PTHR30586:SF1">
    <property type="entry name" value="NA(+)-TRANSLOCATING NADH-QUINONE REDUCTASE SUBUNIT D"/>
    <property type="match status" value="1"/>
</dbReference>
<feature type="transmembrane region" description="Helical" evidence="14">
    <location>
        <begin position="21"/>
        <end position="38"/>
    </location>
</feature>
<evidence type="ECO:0000256" key="6">
    <source>
        <dbReference type="ARBA" id="ARBA00022967"/>
    </source>
</evidence>
<keyword evidence="13" id="KW-0739">Sodium transport</keyword>
<keyword evidence="7 14" id="KW-1133">Transmembrane helix</keyword>
<protein>
    <submittedName>
        <fullName evidence="15">Na(+)-translocating NADH-quinone reductase subunit D</fullName>
        <ecNumber evidence="15">1.6.5.8</ecNumber>
    </submittedName>
</protein>
<keyword evidence="6" id="KW-1278">Translocase</keyword>
<keyword evidence="11" id="KW-0830">Ubiquinone</keyword>
<dbReference type="NCBIfam" id="NF006777">
    <property type="entry name" value="PRK09292.1"/>
    <property type="match status" value="1"/>
</dbReference>
<feature type="transmembrane region" description="Helical" evidence="14">
    <location>
        <begin position="44"/>
        <end position="62"/>
    </location>
</feature>
<reference evidence="15" key="1">
    <citation type="submission" date="2018-06" db="EMBL/GenBank/DDBJ databases">
        <authorList>
            <person name="Zhirakovskaya E."/>
        </authorList>
    </citation>
    <scope>NUCLEOTIDE SEQUENCE</scope>
</reference>
<evidence type="ECO:0000256" key="12">
    <source>
        <dbReference type="ARBA" id="ARBA00023136"/>
    </source>
</evidence>
<dbReference type="EMBL" id="UOGJ01000039">
    <property type="protein sequence ID" value="VAX35273.1"/>
    <property type="molecule type" value="Genomic_DNA"/>
</dbReference>
<evidence type="ECO:0000256" key="14">
    <source>
        <dbReference type="SAM" id="Phobius"/>
    </source>
</evidence>
<keyword evidence="9" id="KW-0915">Sodium</keyword>
<dbReference type="EC" id="1.6.5.8" evidence="15"/>
<evidence type="ECO:0000256" key="13">
    <source>
        <dbReference type="ARBA" id="ARBA00023201"/>
    </source>
</evidence>
<evidence type="ECO:0000256" key="7">
    <source>
        <dbReference type="ARBA" id="ARBA00022989"/>
    </source>
</evidence>
<keyword evidence="8" id="KW-0520">NAD</keyword>
<sequence>MGEIFTKKDQKIIKDALWDNNPVTFQVLGICSALAVTVQLQTALVMSLALTFVIAFSNTIISSIRNMIPSNIRIIVQLSVVSTLVILADQFLKAFMYDVSKQLSVFVGLIITNCIVMGRAEAFAMANPPLKSFWDGLGNGLGYSAILILVAVAREILGSGTLLGFQVVPQALYDAGYVNCGLMVLAPGAFFLLGLLIWVQRAISGYVEK</sequence>
<evidence type="ECO:0000256" key="4">
    <source>
        <dbReference type="ARBA" id="ARBA00022519"/>
    </source>
</evidence>
<evidence type="ECO:0000256" key="3">
    <source>
        <dbReference type="ARBA" id="ARBA00022475"/>
    </source>
</evidence>
<feature type="transmembrane region" description="Helical" evidence="14">
    <location>
        <begin position="176"/>
        <end position="199"/>
    </location>
</feature>
<keyword evidence="15" id="KW-0560">Oxidoreductase</keyword>
<dbReference type="HAMAP" id="MF_00428">
    <property type="entry name" value="NqrD"/>
    <property type="match status" value="1"/>
</dbReference>
<dbReference type="NCBIfam" id="NF009070">
    <property type="entry name" value="PRK12405.1"/>
    <property type="match status" value="1"/>
</dbReference>
<evidence type="ECO:0000256" key="8">
    <source>
        <dbReference type="ARBA" id="ARBA00023027"/>
    </source>
</evidence>
<dbReference type="GO" id="GO:0016655">
    <property type="term" value="F:oxidoreductase activity, acting on NAD(P)H, quinone or similar compound as acceptor"/>
    <property type="evidence" value="ECO:0007669"/>
    <property type="project" value="InterPro"/>
</dbReference>
<feature type="transmembrane region" description="Helical" evidence="14">
    <location>
        <begin position="103"/>
        <end position="124"/>
    </location>
</feature>
<evidence type="ECO:0000256" key="1">
    <source>
        <dbReference type="ARBA" id="ARBA00004127"/>
    </source>
</evidence>
<evidence type="ECO:0000256" key="2">
    <source>
        <dbReference type="ARBA" id="ARBA00022448"/>
    </source>
</evidence>
<accession>A0A3B1DEK8</accession>